<name>A0A1G6YWM2_9PSEU</name>
<dbReference type="AlphaFoldDB" id="A0A1G6YWM2"/>
<dbReference type="RefSeq" id="WP_091457455.1">
    <property type="nucleotide sequence ID" value="NZ_FMZZ01000024.1"/>
</dbReference>
<reference evidence="2" key="1">
    <citation type="submission" date="2016-10" db="EMBL/GenBank/DDBJ databases">
        <authorList>
            <person name="Varghese N."/>
            <person name="Submissions S."/>
        </authorList>
    </citation>
    <scope>NUCLEOTIDE SEQUENCE [LARGE SCALE GENOMIC DNA]</scope>
    <source>
        <strain evidence="2">IBRC-M 10403</strain>
    </source>
</reference>
<gene>
    <name evidence="1" type="ORF">SAMN05216174_12412</name>
</gene>
<sequence length="151" mass="16048">MRELLAAAEAMSRVLVENPTAPKVCNVRLFSEYQMRPAAQLQVTGGWSSGALVSVALWAKAFGRPVVFTSHETYVQVCTTTSVVTASGDVVWVEVWDHLDSEDREVLARHAGVSVVPGQPGAVVELTAARVLDAVAAAAEFAAARDEAVAR</sequence>
<dbReference type="EMBL" id="FMZZ01000024">
    <property type="protein sequence ID" value="SDD94740.1"/>
    <property type="molecule type" value="Genomic_DNA"/>
</dbReference>
<evidence type="ECO:0000313" key="1">
    <source>
        <dbReference type="EMBL" id="SDD94740.1"/>
    </source>
</evidence>
<protein>
    <submittedName>
        <fullName evidence="1">Uncharacterized protein</fullName>
    </submittedName>
</protein>
<proteinExistence type="predicted"/>
<evidence type="ECO:0000313" key="2">
    <source>
        <dbReference type="Proteomes" id="UP000199501"/>
    </source>
</evidence>
<accession>A0A1G6YWM2</accession>
<dbReference type="STRING" id="1271860.SAMN05216174_12412"/>
<keyword evidence="2" id="KW-1185">Reference proteome</keyword>
<organism evidence="1 2">
    <name type="scientific">Actinokineospora iranica</name>
    <dbReference type="NCBI Taxonomy" id="1271860"/>
    <lineage>
        <taxon>Bacteria</taxon>
        <taxon>Bacillati</taxon>
        <taxon>Actinomycetota</taxon>
        <taxon>Actinomycetes</taxon>
        <taxon>Pseudonocardiales</taxon>
        <taxon>Pseudonocardiaceae</taxon>
        <taxon>Actinokineospora</taxon>
    </lineage>
</organism>
<dbReference type="Proteomes" id="UP000199501">
    <property type="component" value="Unassembled WGS sequence"/>
</dbReference>